<dbReference type="EMBL" id="WIXJ01000002">
    <property type="protein sequence ID" value="MQY51276.1"/>
    <property type="molecule type" value="Genomic_DNA"/>
</dbReference>
<dbReference type="AlphaFoldDB" id="A0A6L5JW38"/>
<dbReference type="SMART" id="SM01040">
    <property type="entry name" value="Bro-N"/>
    <property type="match status" value="1"/>
</dbReference>
<proteinExistence type="predicted"/>
<feature type="domain" description="Bro-N" evidence="1">
    <location>
        <begin position="20"/>
        <end position="121"/>
    </location>
</feature>
<protein>
    <recommendedName>
        <fullName evidence="1">Bro-N domain-containing protein</fullName>
    </recommendedName>
</protein>
<accession>A0A6L5JW38</accession>
<dbReference type="Pfam" id="PF02498">
    <property type="entry name" value="Bro-N"/>
    <property type="match status" value="1"/>
</dbReference>
<organism evidence="2 3">
    <name type="scientific">Rhodocyclus tenuis</name>
    <name type="common">Rhodospirillum tenue</name>
    <dbReference type="NCBI Taxonomy" id="1066"/>
    <lineage>
        <taxon>Bacteria</taxon>
        <taxon>Pseudomonadati</taxon>
        <taxon>Pseudomonadota</taxon>
        <taxon>Betaproteobacteria</taxon>
        <taxon>Rhodocyclales</taxon>
        <taxon>Rhodocyclaceae</taxon>
        <taxon>Rhodocyclus</taxon>
    </lineage>
</organism>
<dbReference type="OrthoDB" id="1042522at2"/>
<evidence type="ECO:0000259" key="1">
    <source>
        <dbReference type="PROSITE" id="PS51750"/>
    </source>
</evidence>
<dbReference type="PANTHER" id="PTHR36180">
    <property type="entry name" value="DNA-BINDING PROTEIN-RELATED-RELATED"/>
    <property type="match status" value="1"/>
</dbReference>
<dbReference type="PANTHER" id="PTHR36180:SF2">
    <property type="entry name" value="BRO FAMILY PROTEIN"/>
    <property type="match status" value="1"/>
</dbReference>
<name>A0A6L5JW38_RHOTE</name>
<evidence type="ECO:0000313" key="3">
    <source>
        <dbReference type="Proteomes" id="UP000480275"/>
    </source>
</evidence>
<dbReference type="PROSITE" id="PS51750">
    <property type="entry name" value="BRO_N"/>
    <property type="match status" value="1"/>
</dbReference>
<dbReference type="Proteomes" id="UP000480275">
    <property type="component" value="Unassembled WGS sequence"/>
</dbReference>
<gene>
    <name evidence="2" type="ORF">GHK24_05745</name>
</gene>
<dbReference type="InterPro" id="IPR003497">
    <property type="entry name" value="BRO_N_domain"/>
</dbReference>
<evidence type="ECO:0000313" key="2">
    <source>
        <dbReference type="EMBL" id="MQY51276.1"/>
    </source>
</evidence>
<comment type="caution">
    <text evidence="2">The sequence shown here is derived from an EMBL/GenBank/DDBJ whole genome shotgun (WGS) entry which is preliminary data.</text>
</comment>
<reference evidence="2 3" key="1">
    <citation type="submission" date="2019-10" db="EMBL/GenBank/DDBJ databases">
        <title>Whole-genome sequence of the purple nonsulfur photosynthetic bacterium Rhodocyclus tenuis.</title>
        <authorList>
            <person name="Kyndt J.A."/>
            <person name="Meyer T.E."/>
        </authorList>
    </citation>
    <scope>NUCLEOTIDE SEQUENCE [LARGE SCALE GENOMIC DNA]</scope>
    <source>
        <strain evidence="2 3">DSM 110</strain>
    </source>
</reference>
<sequence>MTTVPSQPLVIDAPTQQFQFNNVATGETFSVSALEKDGQAWFIASEVCRALDLDPTAVRRLDDDERNTLRITQPIRRGNPLVSVINESGLYSLIFASRKEQARVFKKWITGTVLPAIRQHGGYINGMEALAPERQQETLAIVHEEALRVGLDAAEEREARSDAFKLLNRGRVRKKARR</sequence>